<dbReference type="Proteomes" id="UP001163321">
    <property type="component" value="Chromosome 6"/>
</dbReference>
<evidence type="ECO:0000313" key="2">
    <source>
        <dbReference type="Proteomes" id="UP001163321"/>
    </source>
</evidence>
<protein>
    <submittedName>
        <fullName evidence="1">Uncharacterized protein</fullName>
    </submittedName>
</protein>
<sequence length="107" mass="12046">MFAFLKRNVPKTLDPARQFQLTILIIAAYVSLVGKSLVLLRHENQKTKFTYYSTFLNGELSGAPFSCRATSRYLRHHFAEECGKPVALRITPGVKCHCVSAMLATVR</sequence>
<accession>A0ACC0VXL7</accession>
<dbReference type="EMBL" id="CM047585">
    <property type="protein sequence ID" value="KAI9910841.1"/>
    <property type="molecule type" value="Genomic_DNA"/>
</dbReference>
<proteinExistence type="predicted"/>
<organism evidence="1 2">
    <name type="scientific">Peronosclerospora sorghi</name>
    <dbReference type="NCBI Taxonomy" id="230839"/>
    <lineage>
        <taxon>Eukaryota</taxon>
        <taxon>Sar</taxon>
        <taxon>Stramenopiles</taxon>
        <taxon>Oomycota</taxon>
        <taxon>Peronosporomycetes</taxon>
        <taxon>Peronosporales</taxon>
        <taxon>Peronosporaceae</taxon>
        <taxon>Peronosclerospora</taxon>
    </lineage>
</organism>
<gene>
    <name evidence="1" type="ORF">PsorP6_010103</name>
</gene>
<evidence type="ECO:0000313" key="1">
    <source>
        <dbReference type="EMBL" id="KAI9910841.1"/>
    </source>
</evidence>
<comment type="caution">
    <text evidence="1">The sequence shown here is derived from an EMBL/GenBank/DDBJ whole genome shotgun (WGS) entry which is preliminary data.</text>
</comment>
<keyword evidence="2" id="KW-1185">Reference proteome</keyword>
<reference evidence="1 2" key="1">
    <citation type="journal article" date="2022" name="bioRxiv">
        <title>The genome of the oomycete Peronosclerospora sorghi, a cosmopolitan pathogen of maize and sorghum, is inflated with dispersed pseudogenes.</title>
        <authorList>
            <person name="Fletcher K."/>
            <person name="Martin F."/>
            <person name="Isakeit T."/>
            <person name="Cavanaugh K."/>
            <person name="Magill C."/>
            <person name="Michelmore R."/>
        </authorList>
    </citation>
    <scope>NUCLEOTIDE SEQUENCE [LARGE SCALE GENOMIC DNA]</scope>
    <source>
        <strain evidence="1">P6</strain>
    </source>
</reference>
<name>A0ACC0VXL7_9STRA</name>